<proteinExistence type="predicted"/>
<reference evidence="2 3" key="1">
    <citation type="submission" date="2019-04" db="EMBL/GenBank/DDBJ databases">
        <authorList>
            <person name="Alioto T."/>
            <person name="Alioto T."/>
        </authorList>
    </citation>
    <scope>NUCLEOTIDE SEQUENCE [LARGE SCALE GENOMIC DNA]</scope>
</reference>
<protein>
    <submittedName>
        <fullName evidence="2">Uncharacterized protein</fullName>
    </submittedName>
</protein>
<reference evidence="1" key="2">
    <citation type="submission" date="2020-08" db="EMBL/GenBank/DDBJ databases">
        <authorList>
            <person name="Shumante A."/>
            <person name="Zimin A.V."/>
            <person name="Puiu D."/>
            <person name="Salzberg S.L."/>
        </authorList>
    </citation>
    <scope>NUCLEOTIDE SEQUENCE</scope>
    <source>
        <strain evidence="1">WC2-LM</strain>
        <tissue evidence="1">Liver</tissue>
    </source>
</reference>
<dbReference type="Proteomes" id="UP000335636">
    <property type="component" value="Unassembled WGS sequence"/>
</dbReference>
<sequence length="84" mass="9491">MGMMFQESLSMVGVFAHGVPDLVLKDIACNEALLERFIIFGQRHGAWAVRDALCSLSQGTLQWIEDTLYANVDFFKLFHVVREG</sequence>
<dbReference type="AlphaFoldDB" id="A0A5E4CYM4"/>
<organism evidence="2 3">
    <name type="scientific">Marmota monax</name>
    <name type="common">Woodchuck</name>
    <dbReference type="NCBI Taxonomy" id="9995"/>
    <lineage>
        <taxon>Eukaryota</taxon>
        <taxon>Metazoa</taxon>
        <taxon>Chordata</taxon>
        <taxon>Craniata</taxon>
        <taxon>Vertebrata</taxon>
        <taxon>Euteleostomi</taxon>
        <taxon>Mammalia</taxon>
        <taxon>Eutheria</taxon>
        <taxon>Euarchontoglires</taxon>
        <taxon>Glires</taxon>
        <taxon>Rodentia</taxon>
        <taxon>Sciuromorpha</taxon>
        <taxon>Sciuridae</taxon>
        <taxon>Xerinae</taxon>
        <taxon>Marmotini</taxon>
        <taxon>Marmota</taxon>
    </lineage>
</organism>
<evidence type="ECO:0000313" key="2">
    <source>
        <dbReference type="EMBL" id="VTJ86121.1"/>
    </source>
</evidence>
<dbReference type="EMBL" id="CABDUW010002271">
    <property type="protein sequence ID" value="VTJ86121.1"/>
    <property type="molecule type" value="Genomic_DNA"/>
</dbReference>
<evidence type="ECO:0000313" key="3">
    <source>
        <dbReference type="Proteomes" id="UP000335636"/>
    </source>
</evidence>
<evidence type="ECO:0000313" key="1">
    <source>
        <dbReference type="EMBL" id="KAF7468170.1"/>
    </source>
</evidence>
<dbReference type="EMBL" id="WJEC01007772">
    <property type="protein sequence ID" value="KAF7468170.1"/>
    <property type="molecule type" value="Genomic_DNA"/>
</dbReference>
<dbReference type="Proteomes" id="UP000662637">
    <property type="component" value="Unassembled WGS sequence"/>
</dbReference>
<accession>A0A5E4CYM4</accession>
<keyword evidence="3" id="KW-1185">Reference proteome</keyword>
<name>A0A5E4CYM4_MARMO</name>
<gene>
    <name evidence="1" type="ORF">GHT09_007859</name>
    <name evidence="2" type="ORF">MONAX_5E035045</name>
</gene>